<reference evidence="2 3" key="1">
    <citation type="submission" date="2020-09" db="EMBL/GenBank/DDBJ databases">
        <authorList>
            <person name="Yoon J.-W."/>
        </authorList>
    </citation>
    <scope>NUCLEOTIDE SEQUENCE [LARGE SCALE GENOMIC DNA]</scope>
    <source>
        <strain evidence="2 3">KMU-140</strain>
    </source>
</reference>
<dbReference type="InterPro" id="IPR035437">
    <property type="entry name" value="SNase_OB-fold_sf"/>
</dbReference>
<dbReference type="Pfam" id="PF00565">
    <property type="entry name" value="SNase"/>
    <property type="match status" value="1"/>
</dbReference>
<dbReference type="Gene3D" id="2.40.50.90">
    <property type="match status" value="1"/>
</dbReference>
<accession>A0ABR8KPY1</accession>
<comment type="caution">
    <text evidence="2">The sequence shown here is derived from an EMBL/GenBank/DDBJ whole genome shotgun (WGS) entry which is preliminary data.</text>
</comment>
<proteinExistence type="predicted"/>
<dbReference type="SUPFAM" id="SSF50199">
    <property type="entry name" value="Staphylococcal nuclease"/>
    <property type="match status" value="1"/>
</dbReference>
<gene>
    <name evidence="2" type="ORF">IB285_10695</name>
</gene>
<evidence type="ECO:0000313" key="2">
    <source>
        <dbReference type="EMBL" id="MBD2842725.1"/>
    </source>
</evidence>
<keyword evidence="3" id="KW-1185">Reference proteome</keyword>
<protein>
    <submittedName>
        <fullName evidence="2">Thermonuclease family protein</fullName>
    </submittedName>
</protein>
<dbReference type="RefSeq" id="WP_190788166.1">
    <property type="nucleotide sequence ID" value="NZ_JACXLC010000001.1"/>
</dbReference>
<sequence>MTIISALAIALCPAPPSERFTCVHDGDTFWLEGEKIRIADIDTPELNGRCERERRVARAARERLVVLINERGMRLERVGTDRYGRTLARIGTISDVLIAEGLARQWGDRRGWCG</sequence>
<dbReference type="EMBL" id="JACXLC010000001">
    <property type="protein sequence ID" value="MBD2842725.1"/>
    <property type="molecule type" value="Genomic_DNA"/>
</dbReference>
<dbReference type="Proteomes" id="UP000635384">
    <property type="component" value="Unassembled WGS sequence"/>
</dbReference>
<feature type="domain" description="TNase-like" evidence="1">
    <location>
        <begin position="35"/>
        <end position="104"/>
    </location>
</feature>
<evidence type="ECO:0000313" key="3">
    <source>
        <dbReference type="Proteomes" id="UP000635384"/>
    </source>
</evidence>
<organism evidence="2 3">
    <name type="scientific">Erythrobacter rubeus</name>
    <dbReference type="NCBI Taxonomy" id="2760803"/>
    <lineage>
        <taxon>Bacteria</taxon>
        <taxon>Pseudomonadati</taxon>
        <taxon>Pseudomonadota</taxon>
        <taxon>Alphaproteobacteria</taxon>
        <taxon>Sphingomonadales</taxon>
        <taxon>Erythrobacteraceae</taxon>
        <taxon>Erythrobacter/Porphyrobacter group</taxon>
        <taxon>Erythrobacter</taxon>
    </lineage>
</organism>
<name>A0ABR8KPY1_9SPHN</name>
<evidence type="ECO:0000259" key="1">
    <source>
        <dbReference type="Pfam" id="PF00565"/>
    </source>
</evidence>
<dbReference type="InterPro" id="IPR016071">
    <property type="entry name" value="Staphylococal_nuclease_OB-fold"/>
</dbReference>